<sequence length="131" mass="15864">MMMKNLMKMNLFWLAIICLALPLYAYKVDEEDESLKELQPMNNEDTEMDNINNDEFEIDDDDETDKHITQNDAIPLHRRRRRHHGRRRFSGWFVCNRKCKCYNDCITNKRFFIKHLCKRILGSCPCKYLKN</sequence>
<protein>
    <submittedName>
        <fullName evidence="2">Uncharacterized protein</fullName>
    </submittedName>
</protein>
<feature type="chain" id="PRO_5047354082" evidence="1">
    <location>
        <begin position="26"/>
        <end position="131"/>
    </location>
</feature>
<reference evidence="2" key="1">
    <citation type="submission" date="2021-01" db="UniProtKB">
        <authorList>
            <consortium name="EnsemblMetazoa"/>
        </authorList>
    </citation>
    <scope>IDENTIFICATION</scope>
</reference>
<dbReference type="Proteomes" id="UP000594262">
    <property type="component" value="Unplaced"/>
</dbReference>
<name>A0A7M5XKH9_9CNID</name>
<keyword evidence="3" id="KW-1185">Reference proteome</keyword>
<proteinExistence type="predicted"/>
<evidence type="ECO:0000256" key="1">
    <source>
        <dbReference type="SAM" id="SignalP"/>
    </source>
</evidence>
<evidence type="ECO:0000313" key="2">
    <source>
        <dbReference type="EnsemblMetazoa" id="CLYHEMP025216.1"/>
    </source>
</evidence>
<accession>A0A7M5XKH9</accession>
<organism evidence="2 3">
    <name type="scientific">Clytia hemisphaerica</name>
    <dbReference type="NCBI Taxonomy" id="252671"/>
    <lineage>
        <taxon>Eukaryota</taxon>
        <taxon>Metazoa</taxon>
        <taxon>Cnidaria</taxon>
        <taxon>Hydrozoa</taxon>
        <taxon>Hydroidolina</taxon>
        <taxon>Leptothecata</taxon>
        <taxon>Obeliida</taxon>
        <taxon>Clytiidae</taxon>
        <taxon>Clytia</taxon>
    </lineage>
</organism>
<dbReference type="AlphaFoldDB" id="A0A7M5XKH9"/>
<dbReference type="EnsemblMetazoa" id="CLYHEMT025216.1">
    <property type="protein sequence ID" value="CLYHEMP025216.1"/>
    <property type="gene ID" value="CLYHEMG025216"/>
</dbReference>
<evidence type="ECO:0000313" key="3">
    <source>
        <dbReference type="Proteomes" id="UP000594262"/>
    </source>
</evidence>
<keyword evidence="1" id="KW-0732">Signal</keyword>
<feature type="signal peptide" evidence="1">
    <location>
        <begin position="1"/>
        <end position="25"/>
    </location>
</feature>